<dbReference type="HOGENOM" id="CLU_182128_0_0_6"/>
<reference evidence="1 2" key="1">
    <citation type="journal article" date="2012" name="J. Bacteriol.">
        <title>Complete Genome Sequence of Providencia stuartii Clinical Isolate MRSN 2154.</title>
        <authorList>
            <person name="Clifford R.J."/>
            <person name="Hang J."/>
            <person name="Riley M.C."/>
            <person name="Onmus-Leone F."/>
            <person name="Kuschner R.A."/>
            <person name="Lesho E.P."/>
            <person name="Waterman P.E."/>
        </authorList>
    </citation>
    <scope>NUCLEOTIDE SEQUENCE [LARGE SCALE GENOMIC DNA]</scope>
    <source>
        <strain evidence="1 2">MRSN 2154</strain>
    </source>
</reference>
<dbReference type="AlphaFoldDB" id="A0A140SSZ1"/>
<dbReference type="OrthoDB" id="8966986at2"/>
<dbReference type="Proteomes" id="UP000005012">
    <property type="component" value="Chromosome"/>
</dbReference>
<evidence type="ECO:0000313" key="1">
    <source>
        <dbReference type="EMBL" id="AFH95556.1"/>
    </source>
</evidence>
<sequence length="104" mass="11751">MTKKSKTKEEKQWLSDVAELGCICCRNMGYGATPAEIHHTRTGQGIAQRASHKDVLPLCPPHHRASYDTGFHAAPKTWQQIHGTEAELLEQTKREVMELRACRI</sequence>
<evidence type="ECO:0008006" key="3">
    <source>
        <dbReference type="Google" id="ProtNLM"/>
    </source>
</evidence>
<proteinExistence type="predicted"/>
<name>A0A140SSZ1_PROSM</name>
<gene>
    <name evidence="1" type="ordered locus">S70_18775</name>
</gene>
<dbReference type="EMBL" id="CP003488">
    <property type="protein sequence ID" value="AFH95556.1"/>
    <property type="molecule type" value="Genomic_DNA"/>
</dbReference>
<organism evidence="1 2">
    <name type="scientific">Providencia stuartii (strain MRSN 2154)</name>
    <dbReference type="NCBI Taxonomy" id="1157951"/>
    <lineage>
        <taxon>Bacteria</taxon>
        <taxon>Pseudomonadati</taxon>
        <taxon>Pseudomonadota</taxon>
        <taxon>Gammaproteobacteria</taxon>
        <taxon>Enterobacterales</taxon>
        <taxon>Morganellaceae</taxon>
        <taxon>Providencia</taxon>
    </lineage>
</organism>
<protein>
    <recommendedName>
        <fullName evidence="3">DUF968 domain-containing protein</fullName>
    </recommendedName>
</protein>
<dbReference type="InterPro" id="IPR031875">
    <property type="entry name" value="RecA_dep_nuc"/>
</dbReference>
<reference evidence="2" key="2">
    <citation type="submission" date="2012-04" db="EMBL/GenBank/DDBJ databases">
        <title>Complete genome sequence of Providencia stuartii clinical isolate MRSN 2154.</title>
        <authorList>
            <person name="Clifford R.J."/>
            <person name="Hang J."/>
            <person name="Riley M.C."/>
            <person name="Onmus-Leone F."/>
            <person name="Kuschner R.A."/>
            <person name="Lesho E.P."/>
            <person name="Waterman P.E."/>
        </authorList>
    </citation>
    <scope>NUCLEOTIDE SEQUENCE [LARGE SCALE GENOMIC DNA]</scope>
    <source>
        <strain evidence="2">MRSN 2154</strain>
    </source>
</reference>
<accession>A0A140SSZ1</accession>
<dbReference type="Gene3D" id="3.30.40.190">
    <property type="match status" value="1"/>
</dbReference>
<dbReference type="PATRIC" id="fig|1157951.4.peg.3770"/>
<dbReference type="Pfam" id="PF16786">
    <property type="entry name" value="RecA_dep_nuc"/>
    <property type="match status" value="1"/>
</dbReference>
<dbReference type="KEGG" id="psi:S70_18775"/>
<dbReference type="RefSeq" id="WP_014658130.1">
    <property type="nucleotide sequence ID" value="NC_017731.1"/>
</dbReference>
<evidence type="ECO:0000313" key="2">
    <source>
        <dbReference type="Proteomes" id="UP000005012"/>
    </source>
</evidence>
<dbReference type="GeneID" id="93519716"/>